<dbReference type="InterPro" id="IPR012818">
    <property type="entry name" value="CbiE"/>
</dbReference>
<dbReference type="CDD" id="cd11644">
    <property type="entry name" value="Precorrin-6Y-MT"/>
    <property type="match status" value="1"/>
</dbReference>
<reference evidence="7 8" key="1">
    <citation type="submission" date="2019-02" db="EMBL/GenBank/DDBJ databases">
        <title>Peptostreptococcaceae bacterium ZHW00191 nov., a new bacterium isolated from the human gut.</title>
        <authorList>
            <person name="Zhou H.-W."/>
            <person name="Chen X.-J."/>
        </authorList>
    </citation>
    <scope>NUCLEOTIDE SEQUENCE [LARGE SCALE GENOMIC DNA]</scope>
    <source>
        <strain evidence="7 8">ZHW00191</strain>
    </source>
</reference>
<dbReference type="InterPro" id="IPR035996">
    <property type="entry name" value="4pyrrol_Methylase_sf"/>
</dbReference>
<evidence type="ECO:0000256" key="1">
    <source>
        <dbReference type="ARBA" id="ARBA00004953"/>
    </source>
</evidence>
<keyword evidence="8" id="KW-1185">Reference proteome</keyword>
<dbReference type="GO" id="GO:0008276">
    <property type="term" value="F:protein methyltransferase activity"/>
    <property type="evidence" value="ECO:0007669"/>
    <property type="project" value="InterPro"/>
</dbReference>
<evidence type="ECO:0000313" key="8">
    <source>
        <dbReference type="Proteomes" id="UP000317863"/>
    </source>
</evidence>
<dbReference type="SUPFAM" id="SSF53790">
    <property type="entry name" value="Tetrapyrrole methylase"/>
    <property type="match status" value="1"/>
</dbReference>
<dbReference type="GO" id="GO:0009236">
    <property type="term" value="P:cobalamin biosynthetic process"/>
    <property type="evidence" value="ECO:0007669"/>
    <property type="project" value="UniProtKB-UniPathway"/>
</dbReference>
<keyword evidence="5" id="KW-0949">S-adenosyl-L-methionine</keyword>
<evidence type="ECO:0000256" key="4">
    <source>
        <dbReference type="ARBA" id="ARBA00022679"/>
    </source>
</evidence>
<dbReference type="RefSeq" id="WP_142536701.1">
    <property type="nucleotide sequence ID" value="NZ_SGJB01000021.1"/>
</dbReference>
<dbReference type="InterPro" id="IPR000878">
    <property type="entry name" value="4pyrrol_Mease"/>
</dbReference>
<dbReference type="Proteomes" id="UP000317863">
    <property type="component" value="Unassembled WGS sequence"/>
</dbReference>
<keyword evidence="3 7" id="KW-0489">Methyltransferase</keyword>
<dbReference type="Gene3D" id="3.40.1010.10">
    <property type="entry name" value="Cobalt-precorrin-4 Transmethylase, Domain 1"/>
    <property type="match status" value="1"/>
</dbReference>
<protein>
    <submittedName>
        <fullName evidence="7">Cobalt-precorrin-7 (C(5))-methyltransferase</fullName>
        <ecNumber evidence="7">2.1.1.289</ecNumber>
    </submittedName>
</protein>
<dbReference type="EMBL" id="SGJB01000021">
    <property type="protein sequence ID" value="TQQ83207.1"/>
    <property type="molecule type" value="Genomic_DNA"/>
</dbReference>
<dbReference type="EC" id="2.1.1.289" evidence="7"/>
<sequence length="203" mass="22792">MLNIIGTGPGNPDYITEIGKKLIENSDVLIGGKRNLELFPEFKGEKISITADLSMITDFVEKNRDLEISVIASGDPSIYGIAKYLVKNSDSENINIVPGISSMQYMFSRIKMDMNDVYLTSSHGRVPDYDYLLSHSKVCMVTDRKNGPAQIAEEIIKRGLKKVMAVGENLSYDNEKITVASPEEISKRREYDMNIVVIFDEKQ</sequence>
<keyword evidence="2" id="KW-0169">Cobalamin biosynthesis</keyword>
<organism evidence="7 8">
    <name type="scientific">Peptacetobacter hominis</name>
    <dbReference type="NCBI Taxonomy" id="2743610"/>
    <lineage>
        <taxon>Bacteria</taxon>
        <taxon>Bacillati</taxon>
        <taxon>Bacillota</taxon>
        <taxon>Clostridia</taxon>
        <taxon>Peptostreptococcales</taxon>
        <taxon>Peptostreptococcaceae</taxon>
        <taxon>Peptacetobacter</taxon>
    </lineage>
</organism>
<evidence type="ECO:0000259" key="6">
    <source>
        <dbReference type="Pfam" id="PF00590"/>
    </source>
</evidence>
<dbReference type="AlphaFoldDB" id="A0A544QT38"/>
<dbReference type="UniPathway" id="UPA00148"/>
<dbReference type="OrthoDB" id="9780707at2"/>
<dbReference type="NCBIfam" id="TIGR02467">
    <property type="entry name" value="CbiE"/>
    <property type="match status" value="1"/>
</dbReference>
<dbReference type="GO" id="GO:0032259">
    <property type="term" value="P:methylation"/>
    <property type="evidence" value="ECO:0007669"/>
    <property type="project" value="UniProtKB-KW"/>
</dbReference>
<evidence type="ECO:0000313" key="7">
    <source>
        <dbReference type="EMBL" id="TQQ83207.1"/>
    </source>
</evidence>
<dbReference type="InterPro" id="IPR014777">
    <property type="entry name" value="4pyrrole_Mease_sub1"/>
</dbReference>
<dbReference type="InterPro" id="IPR014776">
    <property type="entry name" value="4pyrrole_Mease_sub2"/>
</dbReference>
<accession>A0A544QT38</accession>
<gene>
    <name evidence="7" type="ORF">EXD82_09630</name>
</gene>
<dbReference type="PANTHER" id="PTHR43182:SF1">
    <property type="entry name" value="COBALT-PRECORRIN-7 C(5)-METHYLTRANSFERASE"/>
    <property type="match status" value="1"/>
</dbReference>
<dbReference type="NCBIfam" id="NF004456">
    <property type="entry name" value="PRK05787.1-4"/>
    <property type="match status" value="1"/>
</dbReference>
<dbReference type="PANTHER" id="PTHR43182">
    <property type="entry name" value="COBALT-PRECORRIN-6B C(15)-METHYLTRANSFERASE (DECARBOXYLATING)"/>
    <property type="match status" value="1"/>
</dbReference>
<dbReference type="Pfam" id="PF00590">
    <property type="entry name" value="TP_methylase"/>
    <property type="match status" value="1"/>
</dbReference>
<keyword evidence="4 7" id="KW-0808">Transferase</keyword>
<evidence type="ECO:0000256" key="3">
    <source>
        <dbReference type="ARBA" id="ARBA00022603"/>
    </source>
</evidence>
<feature type="domain" description="Tetrapyrrole methylase" evidence="6">
    <location>
        <begin position="1"/>
        <end position="184"/>
    </location>
</feature>
<comment type="pathway">
    <text evidence="1">Cofactor biosynthesis; adenosylcobalamin biosynthesis.</text>
</comment>
<evidence type="ECO:0000256" key="5">
    <source>
        <dbReference type="ARBA" id="ARBA00022691"/>
    </source>
</evidence>
<comment type="caution">
    <text evidence="7">The sequence shown here is derived from an EMBL/GenBank/DDBJ whole genome shotgun (WGS) entry which is preliminary data.</text>
</comment>
<evidence type="ECO:0000256" key="2">
    <source>
        <dbReference type="ARBA" id="ARBA00022573"/>
    </source>
</evidence>
<dbReference type="InterPro" id="IPR050714">
    <property type="entry name" value="Cobalamin_biosynth_MTase"/>
</dbReference>
<name>A0A544QT38_9FIRM</name>
<dbReference type="Gene3D" id="3.30.950.10">
    <property type="entry name" value="Methyltransferase, Cobalt-precorrin-4 Transmethylase, Domain 2"/>
    <property type="match status" value="1"/>
</dbReference>
<proteinExistence type="predicted"/>